<reference evidence="4" key="1">
    <citation type="submission" date="2017-04" db="EMBL/GenBank/DDBJ databases">
        <authorList>
            <person name="Varghese N."/>
            <person name="Submissions S."/>
        </authorList>
    </citation>
    <scope>NUCLEOTIDE SEQUENCE [LARGE SCALE GENOMIC DNA]</scope>
    <source>
        <strain evidence="4">NIO-1021</strain>
    </source>
</reference>
<organism evidence="3 4">
    <name type="scientific">Kocuria marina subsp. indica</name>
    <dbReference type="NCBI Taxonomy" id="1049583"/>
    <lineage>
        <taxon>Bacteria</taxon>
        <taxon>Bacillati</taxon>
        <taxon>Actinomycetota</taxon>
        <taxon>Actinomycetes</taxon>
        <taxon>Micrococcales</taxon>
        <taxon>Micrococcaceae</taxon>
        <taxon>Kocuria</taxon>
    </lineage>
</organism>
<feature type="transmembrane region" description="Helical" evidence="2">
    <location>
        <begin position="72"/>
        <end position="94"/>
    </location>
</feature>
<evidence type="ECO:0000256" key="2">
    <source>
        <dbReference type="SAM" id="Phobius"/>
    </source>
</evidence>
<evidence type="ECO:0000313" key="3">
    <source>
        <dbReference type="EMBL" id="SMF16248.1"/>
    </source>
</evidence>
<keyword evidence="2" id="KW-1133">Transmembrane helix</keyword>
<sequence>MDAPVRLQLLELTRGDPAVRLLRDGHEPHLAAQQVHGQLPVSGRRAQHPHHGLPPGEHLDRERPGEGAVDKVVLIGLAVFVAPFTVLAIIGRVIGFF</sequence>
<keyword evidence="2" id="KW-0812">Transmembrane</keyword>
<feature type="region of interest" description="Disordered" evidence="1">
    <location>
        <begin position="40"/>
        <end position="64"/>
    </location>
</feature>
<evidence type="ECO:0000256" key="1">
    <source>
        <dbReference type="SAM" id="MobiDB-lite"/>
    </source>
</evidence>
<evidence type="ECO:0000313" key="4">
    <source>
        <dbReference type="Proteomes" id="UP000192929"/>
    </source>
</evidence>
<keyword evidence="4" id="KW-1185">Reference proteome</keyword>
<dbReference type="EMBL" id="FXAC01000012">
    <property type="protein sequence ID" value="SMF16248.1"/>
    <property type="molecule type" value="Genomic_DNA"/>
</dbReference>
<dbReference type="RefSeq" id="WP_240505704.1">
    <property type="nucleotide sequence ID" value="NZ_FXAC01000012.1"/>
</dbReference>
<proteinExistence type="predicted"/>
<keyword evidence="2" id="KW-0472">Membrane</keyword>
<name>A0A1X7DJB3_9MICC</name>
<dbReference type="AlphaFoldDB" id="A0A1X7DJB3"/>
<gene>
    <name evidence="3" type="ORF">SAMN06296028_11242</name>
</gene>
<dbReference type="Proteomes" id="UP000192929">
    <property type="component" value="Unassembled WGS sequence"/>
</dbReference>
<accession>A0A1X7DJB3</accession>
<protein>
    <submittedName>
        <fullName evidence="3">Uncharacterized protein</fullName>
    </submittedName>
</protein>